<dbReference type="InterPro" id="IPR006683">
    <property type="entry name" value="Thioestr_dom"/>
</dbReference>
<dbReference type="Gene3D" id="3.10.129.10">
    <property type="entry name" value="Hotdog Thioesterase"/>
    <property type="match status" value="1"/>
</dbReference>
<evidence type="ECO:0000313" key="3">
    <source>
        <dbReference type="EMBL" id="MFC3711481.1"/>
    </source>
</evidence>
<dbReference type="GO" id="GO:0016787">
    <property type="term" value="F:hydrolase activity"/>
    <property type="evidence" value="ECO:0007669"/>
    <property type="project" value="UniProtKB-KW"/>
</dbReference>
<dbReference type="Proteomes" id="UP001595615">
    <property type="component" value="Unassembled WGS sequence"/>
</dbReference>
<comment type="caution">
    <text evidence="3">The sequence shown here is derived from an EMBL/GenBank/DDBJ whole genome shotgun (WGS) entry which is preliminary data.</text>
</comment>
<dbReference type="RefSeq" id="WP_380856465.1">
    <property type="nucleotide sequence ID" value="NZ_JBHRXV010000001.1"/>
</dbReference>
<gene>
    <name evidence="3" type="ORF">ACFOMD_02795</name>
</gene>
<dbReference type="InterPro" id="IPR029069">
    <property type="entry name" value="HotDog_dom_sf"/>
</dbReference>
<dbReference type="EC" id="3.1.2.-" evidence="3"/>
<protein>
    <submittedName>
        <fullName evidence="3">PaaI family thioesterase</fullName>
        <ecNumber evidence="3">3.1.2.-</ecNumber>
    </submittedName>
</protein>
<reference evidence="4" key="1">
    <citation type="journal article" date="2019" name="Int. J. Syst. Evol. Microbiol.">
        <title>The Global Catalogue of Microorganisms (GCM) 10K type strain sequencing project: providing services to taxonomists for standard genome sequencing and annotation.</title>
        <authorList>
            <consortium name="The Broad Institute Genomics Platform"/>
            <consortium name="The Broad Institute Genome Sequencing Center for Infectious Disease"/>
            <person name="Wu L."/>
            <person name="Ma J."/>
        </authorList>
    </citation>
    <scope>NUCLEOTIDE SEQUENCE [LARGE SCALE GENOMIC DNA]</scope>
    <source>
        <strain evidence="4">KCTC 42644</strain>
    </source>
</reference>
<dbReference type="InterPro" id="IPR003736">
    <property type="entry name" value="PAAI_dom"/>
</dbReference>
<keyword evidence="4" id="KW-1185">Reference proteome</keyword>
<proteinExistence type="predicted"/>
<accession>A0ABV7X5S1</accession>
<dbReference type="SUPFAM" id="SSF54637">
    <property type="entry name" value="Thioesterase/thiol ester dehydrase-isomerase"/>
    <property type="match status" value="1"/>
</dbReference>
<dbReference type="EMBL" id="JBHRXV010000001">
    <property type="protein sequence ID" value="MFC3711481.1"/>
    <property type="molecule type" value="Genomic_DNA"/>
</dbReference>
<sequence length="154" mass="16593">MSETRSPDEKLRRFVDSFLLGIPHIKALGVRYHGHGRGWAELELPYADHLVAYPDADQSGGGIVASGAIFTLMDSVGGFSVLTAASQMQPLATLDLRLDYLRPATPGESVFGKSEVHKLTRSVAFVHGMAHNGDPSRPIAHMTGTFMFTAGAKQ</sequence>
<feature type="domain" description="Thioesterase" evidence="2">
    <location>
        <begin position="61"/>
        <end position="136"/>
    </location>
</feature>
<evidence type="ECO:0000259" key="2">
    <source>
        <dbReference type="Pfam" id="PF03061"/>
    </source>
</evidence>
<evidence type="ECO:0000256" key="1">
    <source>
        <dbReference type="ARBA" id="ARBA00022801"/>
    </source>
</evidence>
<keyword evidence="1 3" id="KW-0378">Hydrolase</keyword>
<evidence type="ECO:0000313" key="4">
    <source>
        <dbReference type="Proteomes" id="UP001595615"/>
    </source>
</evidence>
<dbReference type="NCBIfam" id="TIGR00369">
    <property type="entry name" value="unchar_dom_1"/>
    <property type="match status" value="1"/>
</dbReference>
<organism evidence="3 4">
    <name type="scientific">Sphingoaurantiacus capsulatus</name>
    <dbReference type="NCBI Taxonomy" id="1771310"/>
    <lineage>
        <taxon>Bacteria</taxon>
        <taxon>Pseudomonadati</taxon>
        <taxon>Pseudomonadota</taxon>
        <taxon>Alphaproteobacteria</taxon>
        <taxon>Sphingomonadales</taxon>
        <taxon>Sphingosinicellaceae</taxon>
        <taxon>Sphingoaurantiacus</taxon>
    </lineage>
</organism>
<name>A0ABV7X5S1_9SPHN</name>
<dbReference type="Pfam" id="PF03061">
    <property type="entry name" value="4HBT"/>
    <property type="match status" value="1"/>
</dbReference>
<dbReference type="CDD" id="cd03443">
    <property type="entry name" value="PaaI_thioesterase"/>
    <property type="match status" value="1"/>
</dbReference>